<sequence>LTKIDAVQNLRRLQSQGPVTFLEPGTSATFNAEVTEVANTTYQTTDGIAHGIRVTFRSFVTD</sequence>
<comment type="caution">
    <text evidence="1">The sequence shown here is derived from an EMBL/GenBank/DDBJ whole genome shotgun (WGS) entry which is preliminary data.</text>
</comment>
<reference evidence="1" key="1">
    <citation type="journal article" date="2015" name="Nature">
        <title>Complex archaea that bridge the gap between prokaryotes and eukaryotes.</title>
        <authorList>
            <person name="Spang A."/>
            <person name="Saw J.H."/>
            <person name="Jorgensen S.L."/>
            <person name="Zaremba-Niedzwiedzka K."/>
            <person name="Martijn J."/>
            <person name="Lind A.E."/>
            <person name="van Eijk R."/>
            <person name="Schleper C."/>
            <person name="Guy L."/>
            <person name="Ettema T.J."/>
        </authorList>
    </citation>
    <scope>NUCLEOTIDE SEQUENCE</scope>
</reference>
<gene>
    <name evidence="1" type="ORF">LCGC14_1570460</name>
</gene>
<protein>
    <submittedName>
        <fullName evidence="1">Uncharacterized protein</fullName>
    </submittedName>
</protein>
<accession>A0A0F9J648</accession>
<proteinExistence type="predicted"/>
<dbReference type="AlphaFoldDB" id="A0A0F9J648"/>
<name>A0A0F9J648_9ZZZZ</name>
<dbReference type="EMBL" id="LAZR01012243">
    <property type="protein sequence ID" value="KKM27859.1"/>
    <property type="molecule type" value="Genomic_DNA"/>
</dbReference>
<evidence type="ECO:0000313" key="1">
    <source>
        <dbReference type="EMBL" id="KKM27859.1"/>
    </source>
</evidence>
<feature type="non-terminal residue" evidence="1">
    <location>
        <position position="1"/>
    </location>
</feature>
<organism evidence="1">
    <name type="scientific">marine sediment metagenome</name>
    <dbReference type="NCBI Taxonomy" id="412755"/>
    <lineage>
        <taxon>unclassified sequences</taxon>
        <taxon>metagenomes</taxon>
        <taxon>ecological metagenomes</taxon>
    </lineage>
</organism>